<dbReference type="AlphaFoldDB" id="A0A291GHV4"/>
<gene>
    <name evidence="9" type="ORF">CEW89_09380</name>
</gene>
<proteinExistence type="inferred from homology"/>
<evidence type="ECO:0000313" key="9">
    <source>
        <dbReference type="EMBL" id="ATG49771.1"/>
    </source>
</evidence>
<evidence type="ECO:0000256" key="5">
    <source>
        <dbReference type="ARBA" id="ARBA00022692"/>
    </source>
</evidence>
<evidence type="ECO:0000256" key="6">
    <source>
        <dbReference type="ARBA" id="ARBA00022989"/>
    </source>
</evidence>
<dbReference type="EMBL" id="CP022196">
    <property type="protein sequence ID" value="ATG49771.1"/>
    <property type="molecule type" value="Genomic_DNA"/>
</dbReference>
<feature type="transmembrane region" description="Helical" evidence="8">
    <location>
        <begin position="55"/>
        <end position="75"/>
    </location>
</feature>
<feature type="transmembrane region" description="Helical" evidence="8">
    <location>
        <begin position="201"/>
        <end position="229"/>
    </location>
</feature>
<evidence type="ECO:0000256" key="2">
    <source>
        <dbReference type="ARBA" id="ARBA00007935"/>
    </source>
</evidence>
<feature type="transmembrane region" description="Helical" evidence="8">
    <location>
        <begin position="107"/>
        <end position="129"/>
    </location>
</feature>
<dbReference type="Proteomes" id="UP000217935">
    <property type="component" value="Chromosome"/>
</dbReference>
<dbReference type="PANTHER" id="PTHR30472">
    <property type="entry name" value="FERRIC ENTEROBACTIN TRANSPORT SYSTEM PERMEASE PROTEIN"/>
    <property type="match status" value="1"/>
</dbReference>
<feature type="transmembrane region" description="Helical" evidence="8">
    <location>
        <begin position="82"/>
        <end position="101"/>
    </location>
</feature>
<dbReference type="GO" id="GO:0022857">
    <property type="term" value="F:transmembrane transporter activity"/>
    <property type="evidence" value="ECO:0007669"/>
    <property type="project" value="InterPro"/>
</dbReference>
<keyword evidence="3" id="KW-0813">Transport</keyword>
<feature type="transmembrane region" description="Helical" evidence="8">
    <location>
        <begin position="150"/>
        <end position="171"/>
    </location>
</feature>
<feature type="transmembrane region" description="Helical" evidence="8">
    <location>
        <begin position="267"/>
        <end position="288"/>
    </location>
</feature>
<evidence type="ECO:0000256" key="3">
    <source>
        <dbReference type="ARBA" id="ARBA00022448"/>
    </source>
</evidence>
<evidence type="ECO:0000256" key="7">
    <source>
        <dbReference type="ARBA" id="ARBA00023136"/>
    </source>
</evidence>
<evidence type="ECO:0000256" key="1">
    <source>
        <dbReference type="ARBA" id="ARBA00004651"/>
    </source>
</evidence>
<dbReference type="Gene3D" id="1.10.3470.10">
    <property type="entry name" value="ABC transporter involved in vitamin B12 uptake, BtuC"/>
    <property type="match status" value="1"/>
</dbReference>
<organism evidence="9 10">
    <name type="scientific">Celeribacter ethanolicus</name>
    <dbReference type="NCBI Taxonomy" id="1758178"/>
    <lineage>
        <taxon>Bacteria</taxon>
        <taxon>Pseudomonadati</taxon>
        <taxon>Pseudomonadota</taxon>
        <taxon>Alphaproteobacteria</taxon>
        <taxon>Rhodobacterales</taxon>
        <taxon>Roseobacteraceae</taxon>
        <taxon>Celeribacter</taxon>
    </lineage>
</organism>
<comment type="similarity">
    <text evidence="2">Belongs to the binding-protein-dependent transport system permease family. FecCD subfamily.</text>
</comment>
<reference evidence="9 10" key="1">
    <citation type="submission" date="2017-06" db="EMBL/GenBank/DDBJ databases">
        <title>Celeribacter sp. TSPH2 complete genome sequence.</title>
        <authorList>
            <person name="Woo J.-H."/>
            <person name="Kim H.-S."/>
        </authorList>
    </citation>
    <scope>NUCLEOTIDE SEQUENCE [LARGE SCALE GENOMIC DNA]</scope>
    <source>
        <strain evidence="9 10">TSPH2</strain>
    </source>
</reference>
<dbReference type="Pfam" id="PF01032">
    <property type="entry name" value="FecCD"/>
    <property type="match status" value="1"/>
</dbReference>
<sequence length="293" mass="31726">MTLGARGNWDFVLPFRGMKLLALVTIATAVALSTMVFQTLTANRILTPSIMGFDALYLMLQTGLVFFLGGFGFATLDPTLKFILETALMLTAALLLFGAVLRNAADLSRMVLTGLILGVLFRSLTALINRLIDPSEFSVVQQASFARFNAVNADLTWIATGITLAVFLWLMRQHRALDVISLGREAAINLGVDHDRATKRLLVAVALLVSVSTALVGPIVFFGLLVSALTHRLIGTWRHAALLPASALTAATVLVASQTLFERALRLQTSVSVVIEALGGLVFLFLILHRRPR</sequence>
<comment type="subcellular location">
    <subcellularLocation>
        <location evidence="1">Cell membrane</location>
        <topology evidence="1">Multi-pass membrane protein</topology>
    </subcellularLocation>
</comment>
<dbReference type="GO" id="GO:0005886">
    <property type="term" value="C:plasma membrane"/>
    <property type="evidence" value="ECO:0007669"/>
    <property type="project" value="UniProtKB-SubCell"/>
</dbReference>
<keyword evidence="4" id="KW-1003">Cell membrane</keyword>
<dbReference type="STRING" id="1758178.GCA_001550095_00651"/>
<keyword evidence="7 8" id="KW-0472">Membrane</keyword>
<feature type="transmembrane region" description="Helical" evidence="8">
    <location>
        <begin position="241"/>
        <end position="261"/>
    </location>
</feature>
<dbReference type="InterPro" id="IPR000522">
    <property type="entry name" value="ABC_transptr_permease_BtuC"/>
</dbReference>
<evidence type="ECO:0000256" key="8">
    <source>
        <dbReference type="SAM" id="Phobius"/>
    </source>
</evidence>
<keyword evidence="5 8" id="KW-0812">Transmembrane</keyword>
<dbReference type="GO" id="GO:0033214">
    <property type="term" value="P:siderophore-iron import into cell"/>
    <property type="evidence" value="ECO:0007669"/>
    <property type="project" value="TreeGrafter"/>
</dbReference>
<name>A0A291GHV4_9RHOB</name>
<accession>A0A291GHV4</accession>
<dbReference type="PANTHER" id="PTHR30472:SF19">
    <property type="entry name" value="PETROBACTIN IMPORT SYSTEM PERMEASE PROTEIN YCLO"/>
    <property type="match status" value="1"/>
</dbReference>
<dbReference type="SUPFAM" id="SSF81345">
    <property type="entry name" value="ABC transporter involved in vitamin B12 uptake, BtuC"/>
    <property type="match status" value="1"/>
</dbReference>
<dbReference type="KEGG" id="ceh:CEW89_09380"/>
<keyword evidence="10" id="KW-1185">Reference proteome</keyword>
<keyword evidence="6 8" id="KW-1133">Transmembrane helix</keyword>
<dbReference type="InterPro" id="IPR037294">
    <property type="entry name" value="ABC_BtuC-like"/>
</dbReference>
<evidence type="ECO:0000313" key="10">
    <source>
        <dbReference type="Proteomes" id="UP000217935"/>
    </source>
</evidence>
<evidence type="ECO:0000256" key="4">
    <source>
        <dbReference type="ARBA" id="ARBA00022475"/>
    </source>
</evidence>
<protein>
    <submittedName>
        <fullName evidence="9">Iron ABC transporter permease</fullName>
    </submittedName>
</protein>
<feature type="transmembrane region" description="Helical" evidence="8">
    <location>
        <begin position="20"/>
        <end position="40"/>
    </location>
</feature>
<dbReference type="OrthoDB" id="9796260at2"/>